<accession>A0A4C1YTG6</accession>
<dbReference type="AlphaFoldDB" id="A0A4C1YTG6"/>
<gene>
    <name evidence="1" type="ORF">EVAR_45740_1</name>
</gene>
<organism evidence="1 2">
    <name type="scientific">Eumeta variegata</name>
    <name type="common">Bagworm moth</name>
    <name type="synonym">Eumeta japonica</name>
    <dbReference type="NCBI Taxonomy" id="151549"/>
    <lineage>
        <taxon>Eukaryota</taxon>
        <taxon>Metazoa</taxon>
        <taxon>Ecdysozoa</taxon>
        <taxon>Arthropoda</taxon>
        <taxon>Hexapoda</taxon>
        <taxon>Insecta</taxon>
        <taxon>Pterygota</taxon>
        <taxon>Neoptera</taxon>
        <taxon>Endopterygota</taxon>
        <taxon>Lepidoptera</taxon>
        <taxon>Glossata</taxon>
        <taxon>Ditrysia</taxon>
        <taxon>Tineoidea</taxon>
        <taxon>Psychidae</taxon>
        <taxon>Oiketicinae</taxon>
        <taxon>Eumeta</taxon>
    </lineage>
</organism>
<sequence>MPKGASTVPRGTLLPYRILESFLYWKKSSRRADLYARRPAPGRAAKIIITPRIESATELSSRAACESVVFDEA</sequence>
<keyword evidence="2" id="KW-1185">Reference proteome</keyword>
<evidence type="ECO:0000313" key="1">
    <source>
        <dbReference type="EMBL" id="GBP77615.1"/>
    </source>
</evidence>
<dbReference type="Proteomes" id="UP000299102">
    <property type="component" value="Unassembled WGS sequence"/>
</dbReference>
<protein>
    <submittedName>
        <fullName evidence="1">Uncharacterized protein</fullName>
    </submittedName>
</protein>
<dbReference type="EMBL" id="BGZK01001339">
    <property type="protein sequence ID" value="GBP77615.1"/>
    <property type="molecule type" value="Genomic_DNA"/>
</dbReference>
<reference evidence="1 2" key="1">
    <citation type="journal article" date="2019" name="Commun. Biol.">
        <title>The bagworm genome reveals a unique fibroin gene that provides high tensile strength.</title>
        <authorList>
            <person name="Kono N."/>
            <person name="Nakamura H."/>
            <person name="Ohtoshi R."/>
            <person name="Tomita M."/>
            <person name="Numata K."/>
            <person name="Arakawa K."/>
        </authorList>
    </citation>
    <scope>NUCLEOTIDE SEQUENCE [LARGE SCALE GENOMIC DNA]</scope>
</reference>
<name>A0A4C1YTG6_EUMVA</name>
<evidence type="ECO:0000313" key="2">
    <source>
        <dbReference type="Proteomes" id="UP000299102"/>
    </source>
</evidence>
<comment type="caution">
    <text evidence="1">The sequence shown here is derived from an EMBL/GenBank/DDBJ whole genome shotgun (WGS) entry which is preliminary data.</text>
</comment>
<proteinExistence type="predicted"/>